<dbReference type="EMBL" id="JAFCMP010000525">
    <property type="protein sequence ID" value="KAG5177501.1"/>
    <property type="molecule type" value="Genomic_DNA"/>
</dbReference>
<sequence>MLIVVDGSSAEMTVTLPRPIVAADGYSLRVCMQSLTLANTQLPVNEYCNELTISGLTGVVDPGNYSAANLALILDQVFSGVTVSYNEINGKMTIEASSPITVGGSILEILDIEAGTASVSLYSSAGAAQVEAISSYNVLHACLRDLCSNRGKAVCADTITQGIDATRPRTGAVNAASVTYRDFAVPLVSIVSALSAGDRYLPLHALDSPLRLDIQWADPAQSIAFVGGGTYTFSISNVYLDCQTITLADSVEAQLKSLTNGVYQWSSSVWKSYRTVHAAGQLSNSVMIPSRVDSAKSLLLAMRSTASEFSTTNSSVTHRIRNYLASWRVRSGNQFVNPTPVTCDGAALPTFLEACRVFGIPASEATETLMAVTDFTVDADATWSATSTDGSFLVGQELESFSQSSKLVSGISTAANSLVVDLTFASGSSPVAANLDAFVEADAIFTVANGQLSVAY</sequence>
<comment type="caution">
    <text evidence="1">The sequence shown here is derived from an EMBL/GenBank/DDBJ whole genome shotgun (WGS) entry which is preliminary data.</text>
</comment>
<gene>
    <name evidence="1" type="ORF">JKP88DRAFT_274166</name>
</gene>
<dbReference type="AlphaFoldDB" id="A0A835YMJ0"/>
<evidence type="ECO:0000313" key="2">
    <source>
        <dbReference type="Proteomes" id="UP000664859"/>
    </source>
</evidence>
<proteinExistence type="predicted"/>
<accession>A0A835YMJ0</accession>
<name>A0A835YMJ0_9STRA</name>
<keyword evidence="2" id="KW-1185">Reference proteome</keyword>
<protein>
    <submittedName>
        <fullName evidence="1">Uncharacterized protein</fullName>
    </submittedName>
</protein>
<evidence type="ECO:0000313" key="1">
    <source>
        <dbReference type="EMBL" id="KAG5177501.1"/>
    </source>
</evidence>
<dbReference type="Proteomes" id="UP000664859">
    <property type="component" value="Unassembled WGS sequence"/>
</dbReference>
<organism evidence="1 2">
    <name type="scientific">Tribonema minus</name>
    <dbReference type="NCBI Taxonomy" id="303371"/>
    <lineage>
        <taxon>Eukaryota</taxon>
        <taxon>Sar</taxon>
        <taxon>Stramenopiles</taxon>
        <taxon>Ochrophyta</taxon>
        <taxon>PX clade</taxon>
        <taxon>Xanthophyceae</taxon>
        <taxon>Tribonematales</taxon>
        <taxon>Tribonemataceae</taxon>
        <taxon>Tribonema</taxon>
    </lineage>
</organism>
<reference evidence="1" key="1">
    <citation type="submission" date="2021-02" db="EMBL/GenBank/DDBJ databases">
        <title>First Annotated Genome of the Yellow-green Alga Tribonema minus.</title>
        <authorList>
            <person name="Mahan K.M."/>
        </authorList>
    </citation>
    <scope>NUCLEOTIDE SEQUENCE</scope>
    <source>
        <strain evidence="1">UTEX B ZZ1240</strain>
    </source>
</reference>